<feature type="domain" description="HTH tetR-type" evidence="6">
    <location>
        <begin position="19"/>
        <end position="79"/>
    </location>
</feature>
<dbReference type="InterPro" id="IPR036271">
    <property type="entry name" value="Tet_transcr_reg_TetR-rel_C_sf"/>
</dbReference>
<feature type="DNA-binding region" description="H-T-H motif" evidence="5">
    <location>
        <begin position="42"/>
        <end position="61"/>
    </location>
</feature>
<dbReference type="PANTHER" id="PTHR30055">
    <property type="entry name" value="HTH-TYPE TRANSCRIPTIONAL REGULATOR RUTR"/>
    <property type="match status" value="1"/>
</dbReference>
<keyword evidence="4" id="KW-0804">Transcription</keyword>
<keyword evidence="8" id="KW-1185">Reference proteome</keyword>
<dbReference type="AlphaFoldDB" id="A0A4R4YGS0"/>
<accession>A0A4R4YGS0</accession>
<evidence type="ECO:0000256" key="2">
    <source>
        <dbReference type="ARBA" id="ARBA00023015"/>
    </source>
</evidence>
<dbReference type="InterPro" id="IPR001647">
    <property type="entry name" value="HTH_TetR"/>
</dbReference>
<dbReference type="Proteomes" id="UP000294947">
    <property type="component" value="Unassembled WGS sequence"/>
</dbReference>
<keyword evidence="1" id="KW-0678">Repressor</keyword>
<gene>
    <name evidence="7" type="ORF">E1288_29350</name>
</gene>
<name>A0A4R4YGS0_9PSEU</name>
<dbReference type="Gene3D" id="1.10.357.10">
    <property type="entry name" value="Tetracycline Repressor, domain 2"/>
    <property type="match status" value="1"/>
</dbReference>
<organism evidence="7 8">
    <name type="scientific">Saccharopolyspora elongata</name>
    <dbReference type="NCBI Taxonomy" id="2530387"/>
    <lineage>
        <taxon>Bacteria</taxon>
        <taxon>Bacillati</taxon>
        <taxon>Actinomycetota</taxon>
        <taxon>Actinomycetes</taxon>
        <taxon>Pseudonocardiales</taxon>
        <taxon>Pseudonocardiaceae</taxon>
        <taxon>Saccharopolyspora</taxon>
    </lineage>
</organism>
<dbReference type="SUPFAM" id="SSF48498">
    <property type="entry name" value="Tetracyclin repressor-like, C-terminal domain"/>
    <property type="match status" value="1"/>
</dbReference>
<proteinExistence type="predicted"/>
<dbReference type="InterPro" id="IPR009057">
    <property type="entry name" value="Homeodomain-like_sf"/>
</dbReference>
<evidence type="ECO:0000256" key="1">
    <source>
        <dbReference type="ARBA" id="ARBA00022491"/>
    </source>
</evidence>
<dbReference type="InterPro" id="IPR039538">
    <property type="entry name" value="BetI_C"/>
</dbReference>
<evidence type="ECO:0000256" key="3">
    <source>
        <dbReference type="ARBA" id="ARBA00023125"/>
    </source>
</evidence>
<reference evidence="7 8" key="1">
    <citation type="submission" date="2019-03" db="EMBL/GenBank/DDBJ databases">
        <title>Draft genome sequences of novel Actinobacteria.</title>
        <authorList>
            <person name="Sahin N."/>
            <person name="Ay H."/>
            <person name="Saygin H."/>
        </authorList>
    </citation>
    <scope>NUCLEOTIDE SEQUENCE [LARGE SCALE GENOMIC DNA]</scope>
    <source>
        <strain evidence="7 8">7K502</strain>
    </source>
</reference>
<dbReference type="PANTHER" id="PTHR30055:SF228">
    <property type="entry name" value="TRANSCRIPTIONAL REGULATOR-RELATED"/>
    <property type="match status" value="1"/>
</dbReference>
<dbReference type="InterPro" id="IPR050109">
    <property type="entry name" value="HTH-type_TetR-like_transc_reg"/>
</dbReference>
<dbReference type="Pfam" id="PF13977">
    <property type="entry name" value="TetR_C_6"/>
    <property type="match status" value="1"/>
</dbReference>
<dbReference type="EMBL" id="SMKW01000047">
    <property type="protein sequence ID" value="TDD42432.1"/>
    <property type="molecule type" value="Genomic_DNA"/>
</dbReference>
<evidence type="ECO:0000313" key="7">
    <source>
        <dbReference type="EMBL" id="TDD42432.1"/>
    </source>
</evidence>
<dbReference type="SUPFAM" id="SSF46689">
    <property type="entry name" value="Homeodomain-like"/>
    <property type="match status" value="1"/>
</dbReference>
<sequence>MMGRMTSRPTAKRIRKTPAERRAEIINAATQLAHLHGLDRLTVRDVASDVGVTPGLLHHYFPQIDDLIAEVFTTVVGHDLDELHAGLDDMEPLDAAKDFLARSMSNQRTPTLALWLSAWVTAPRREPLAREVEIRMADGVSKLADLIQRGYHAGVFNAPEPKLAAWRILVVMDGTLIQRSVRTAQFPGQSVEGILTSAMENELGVSLS</sequence>
<evidence type="ECO:0000259" key="6">
    <source>
        <dbReference type="PROSITE" id="PS50977"/>
    </source>
</evidence>
<keyword evidence="2" id="KW-0805">Transcription regulation</keyword>
<dbReference type="GO" id="GO:0000976">
    <property type="term" value="F:transcription cis-regulatory region binding"/>
    <property type="evidence" value="ECO:0007669"/>
    <property type="project" value="TreeGrafter"/>
</dbReference>
<protein>
    <submittedName>
        <fullName evidence="7">TetR/AcrR family transcriptional regulator</fullName>
    </submittedName>
</protein>
<evidence type="ECO:0000256" key="4">
    <source>
        <dbReference type="ARBA" id="ARBA00023163"/>
    </source>
</evidence>
<keyword evidence="3 5" id="KW-0238">DNA-binding</keyword>
<dbReference type="GO" id="GO:0003700">
    <property type="term" value="F:DNA-binding transcription factor activity"/>
    <property type="evidence" value="ECO:0007669"/>
    <property type="project" value="TreeGrafter"/>
</dbReference>
<dbReference type="Pfam" id="PF00440">
    <property type="entry name" value="TetR_N"/>
    <property type="match status" value="1"/>
</dbReference>
<comment type="caution">
    <text evidence="7">The sequence shown here is derived from an EMBL/GenBank/DDBJ whole genome shotgun (WGS) entry which is preliminary data.</text>
</comment>
<evidence type="ECO:0000256" key="5">
    <source>
        <dbReference type="PROSITE-ProRule" id="PRU00335"/>
    </source>
</evidence>
<dbReference type="PROSITE" id="PS50977">
    <property type="entry name" value="HTH_TETR_2"/>
    <property type="match status" value="1"/>
</dbReference>
<dbReference type="RefSeq" id="WP_132490693.1">
    <property type="nucleotide sequence ID" value="NZ_SMKW01000047.1"/>
</dbReference>
<evidence type="ECO:0000313" key="8">
    <source>
        <dbReference type="Proteomes" id="UP000294947"/>
    </source>
</evidence>
<dbReference type="OrthoDB" id="5242433at2"/>